<evidence type="ECO:0000256" key="1">
    <source>
        <dbReference type="SAM" id="Phobius"/>
    </source>
</evidence>
<keyword evidence="1" id="KW-0472">Membrane</keyword>
<proteinExistence type="predicted"/>
<feature type="transmembrane region" description="Helical" evidence="1">
    <location>
        <begin position="190"/>
        <end position="215"/>
    </location>
</feature>
<keyword evidence="1" id="KW-1133">Transmembrane helix</keyword>
<feature type="transmembrane region" description="Helical" evidence="1">
    <location>
        <begin position="99"/>
        <end position="117"/>
    </location>
</feature>
<organism evidence="2">
    <name type="scientific">Amorphochlora amoebiformis</name>
    <dbReference type="NCBI Taxonomy" id="1561963"/>
    <lineage>
        <taxon>Eukaryota</taxon>
        <taxon>Sar</taxon>
        <taxon>Rhizaria</taxon>
        <taxon>Cercozoa</taxon>
        <taxon>Chlorarachniophyceae</taxon>
        <taxon>Amorphochlora</taxon>
    </lineage>
</organism>
<accession>A0A7S0GZS3</accession>
<dbReference type="AlphaFoldDB" id="A0A7S0GZS3"/>
<reference evidence="2" key="1">
    <citation type="submission" date="2021-01" db="EMBL/GenBank/DDBJ databases">
        <authorList>
            <person name="Corre E."/>
            <person name="Pelletier E."/>
            <person name="Niang G."/>
            <person name="Scheremetjew M."/>
            <person name="Finn R."/>
            <person name="Kale V."/>
            <person name="Holt S."/>
            <person name="Cochrane G."/>
            <person name="Meng A."/>
            <person name="Brown T."/>
            <person name="Cohen L."/>
        </authorList>
    </citation>
    <scope>NUCLEOTIDE SEQUENCE</scope>
    <source>
        <strain evidence="2">CCMP2058</strain>
    </source>
</reference>
<sequence>MMSKLLRLDIAEDVQIAVPSLSDWNCQQWDSIDAKIFQGSDEYSLTKCDTDACKRCRKGMEEAVASATLGMLALIPVAALVVLSKCCHWCLSEKTEKKCVLLGVVCLIGGIVSWTAGLRNASSECSDFNLELATTQSGIWNATTNGFDNSDNSIVMGPSAYLGIGTIACGTLALLAYSMYFFFMTGAAWSLFLVIFNGALSVGLASASLSLNLWYWSGIEKHSDTTTFNGESVEYTFYTMISYGITEFCMYPKQIPQLSSWRNLGKCSRT</sequence>
<name>A0A7S0GZS3_9EUKA</name>
<dbReference type="EMBL" id="HBEM01015233">
    <property type="protein sequence ID" value="CAD8450476.1"/>
    <property type="molecule type" value="Transcribed_RNA"/>
</dbReference>
<evidence type="ECO:0000313" key="2">
    <source>
        <dbReference type="EMBL" id="CAD8450476.1"/>
    </source>
</evidence>
<gene>
    <name evidence="2" type="ORF">LAMO00422_LOCUS10508</name>
</gene>
<keyword evidence="1" id="KW-0812">Transmembrane</keyword>
<protein>
    <submittedName>
        <fullName evidence="2">Uncharacterized protein</fullName>
    </submittedName>
</protein>
<feature type="transmembrane region" description="Helical" evidence="1">
    <location>
        <begin position="64"/>
        <end position="87"/>
    </location>
</feature>
<feature type="transmembrane region" description="Helical" evidence="1">
    <location>
        <begin position="160"/>
        <end position="183"/>
    </location>
</feature>